<protein>
    <submittedName>
        <fullName evidence="1">Uncharacterized protein</fullName>
    </submittedName>
</protein>
<feature type="non-terminal residue" evidence="1">
    <location>
        <position position="127"/>
    </location>
</feature>
<dbReference type="EMBL" id="JAPDRQ010000254">
    <property type="protein sequence ID" value="KAJ9651475.1"/>
    <property type="molecule type" value="Genomic_DNA"/>
</dbReference>
<accession>A0ACC2ZV17</accession>
<sequence length="127" mass="14466">MAYTMNKQRNDYPIAEYSAKYWYSFGLAIVSIVVALLLFPPLEHTFRYFPVDFILGIAWFAAFTLLMIEFKSVSCDQNLKLIGGIALGGECNKKRAAWGFSFLAGCLFLASFVVGLWVTMRERKLKK</sequence>
<gene>
    <name evidence="1" type="ORF">H2198_009233</name>
</gene>
<name>A0ACC2ZV17_9EURO</name>
<keyword evidence="2" id="KW-1185">Reference proteome</keyword>
<dbReference type="Proteomes" id="UP001172386">
    <property type="component" value="Unassembled WGS sequence"/>
</dbReference>
<proteinExistence type="predicted"/>
<comment type="caution">
    <text evidence="1">The sequence shown here is derived from an EMBL/GenBank/DDBJ whole genome shotgun (WGS) entry which is preliminary data.</text>
</comment>
<organism evidence="1 2">
    <name type="scientific">Neophaeococcomyces mojaviensis</name>
    <dbReference type="NCBI Taxonomy" id="3383035"/>
    <lineage>
        <taxon>Eukaryota</taxon>
        <taxon>Fungi</taxon>
        <taxon>Dikarya</taxon>
        <taxon>Ascomycota</taxon>
        <taxon>Pezizomycotina</taxon>
        <taxon>Eurotiomycetes</taxon>
        <taxon>Chaetothyriomycetidae</taxon>
        <taxon>Chaetothyriales</taxon>
        <taxon>Chaetothyriales incertae sedis</taxon>
        <taxon>Neophaeococcomyces</taxon>
    </lineage>
</organism>
<evidence type="ECO:0000313" key="2">
    <source>
        <dbReference type="Proteomes" id="UP001172386"/>
    </source>
</evidence>
<evidence type="ECO:0000313" key="1">
    <source>
        <dbReference type="EMBL" id="KAJ9651475.1"/>
    </source>
</evidence>
<reference evidence="1" key="1">
    <citation type="submission" date="2022-10" db="EMBL/GenBank/DDBJ databases">
        <title>Culturing micro-colonial fungi from biological soil crusts in the Mojave desert and describing Neophaeococcomyces mojavensis, and introducing the new genera and species Taxawa tesnikishii.</title>
        <authorList>
            <person name="Kurbessoian T."/>
            <person name="Stajich J.E."/>
        </authorList>
    </citation>
    <scope>NUCLEOTIDE SEQUENCE</scope>
    <source>
        <strain evidence="1">JES_112</strain>
    </source>
</reference>